<keyword evidence="3" id="KW-0804">Transcription</keyword>
<organism evidence="7 8">
    <name type="scientific">Apophysomyces ossiformis</name>
    <dbReference type="NCBI Taxonomy" id="679940"/>
    <lineage>
        <taxon>Eukaryota</taxon>
        <taxon>Fungi</taxon>
        <taxon>Fungi incertae sedis</taxon>
        <taxon>Mucoromycota</taxon>
        <taxon>Mucoromycotina</taxon>
        <taxon>Mucoromycetes</taxon>
        <taxon>Mucorales</taxon>
        <taxon>Mucorineae</taxon>
        <taxon>Mucoraceae</taxon>
        <taxon>Apophysomyces</taxon>
    </lineage>
</organism>
<dbReference type="Pfam" id="PF11754">
    <property type="entry name" value="Velvet"/>
    <property type="match status" value="2"/>
</dbReference>
<feature type="compositionally biased region" description="Polar residues" evidence="5">
    <location>
        <begin position="1"/>
        <end position="12"/>
    </location>
</feature>
<protein>
    <recommendedName>
        <fullName evidence="6">Velvet domain-containing protein</fullName>
    </recommendedName>
</protein>
<dbReference type="InterPro" id="IPR038491">
    <property type="entry name" value="Velvet_dom_sf"/>
</dbReference>
<evidence type="ECO:0000313" key="8">
    <source>
        <dbReference type="Proteomes" id="UP000605846"/>
    </source>
</evidence>
<evidence type="ECO:0000256" key="4">
    <source>
        <dbReference type="ARBA" id="ARBA00023242"/>
    </source>
</evidence>
<feature type="region of interest" description="Disordered" evidence="5">
    <location>
        <begin position="1"/>
        <end position="20"/>
    </location>
</feature>
<dbReference type="Proteomes" id="UP000605846">
    <property type="component" value="Unassembled WGS sequence"/>
</dbReference>
<dbReference type="OrthoDB" id="5599552at2759"/>
<feature type="domain" description="Velvet" evidence="6">
    <location>
        <begin position="207"/>
        <end position="422"/>
    </location>
</feature>
<feature type="region of interest" description="Disordered" evidence="5">
    <location>
        <begin position="422"/>
        <end position="441"/>
    </location>
</feature>
<keyword evidence="8" id="KW-1185">Reference proteome</keyword>
<dbReference type="GO" id="GO:0005634">
    <property type="term" value="C:nucleus"/>
    <property type="evidence" value="ECO:0007669"/>
    <property type="project" value="UniProtKB-SubCell"/>
</dbReference>
<dbReference type="AlphaFoldDB" id="A0A8H7ELQ3"/>
<dbReference type="PANTHER" id="PTHR33572:SF3">
    <property type="entry name" value="VELVET COMPLEX SUBUNIT B"/>
    <property type="match status" value="1"/>
</dbReference>
<sequence>MLPFHSENNSPRNVKHEQGYIADDQHVKDEQERFLPPRQQPFDEHQLLTSSYYPTRDQSCMFMQNMAISHPQYRQQQLKQSSQNVTSTVLPSDGLGIEPYTAFSYDPRGDTSLATAMVGASGITATSPNRLFPDQALLTSSSNHSNDRVRRQEDVFGELISMATSNGNDYSRPKQQFVYDQSYPNVSWNNSPVNNGSSAFNGWEAIPREDCQYELVVVQQPLRARMCGFGDKDRRPISPPPILQLFVKQKEHILNPIDVDVSFLVVLCDSWQEDGKTEANLVLHPAFPTADMSSTLKMRNLVGSSVASAVKLYDIHGELGIFFVFQDISFRTEGRFRLGFSLVNVGSPYTHTTITNSSPIHVPARVYTEPFTVYTAKKFPGVVRKQHNKHATLTKESLPPCPLESTPLSQCFAKQGIKIPVRHKETDRSKTDEEASESKDD</sequence>
<dbReference type="InterPro" id="IPR037525">
    <property type="entry name" value="Velvet_dom"/>
</dbReference>
<accession>A0A8H7ELQ3</accession>
<reference evidence="7" key="1">
    <citation type="submission" date="2020-01" db="EMBL/GenBank/DDBJ databases">
        <title>Genome Sequencing of Three Apophysomyces-Like Fungal Strains Confirms a Novel Fungal Genus in the Mucoromycota with divergent Burkholderia-like Endosymbiotic Bacteria.</title>
        <authorList>
            <person name="Stajich J.E."/>
            <person name="Macias A.M."/>
            <person name="Carter-House D."/>
            <person name="Lovett B."/>
            <person name="Kasson L.R."/>
            <person name="Berry K."/>
            <person name="Grigoriev I."/>
            <person name="Chang Y."/>
            <person name="Spatafora J."/>
            <person name="Kasson M.T."/>
        </authorList>
    </citation>
    <scope>NUCLEOTIDE SEQUENCE</scope>
    <source>
        <strain evidence="7">NRRL A-21654</strain>
    </source>
</reference>
<evidence type="ECO:0000256" key="2">
    <source>
        <dbReference type="ARBA" id="ARBA00023015"/>
    </source>
</evidence>
<comment type="subcellular location">
    <subcellularLocation>
        <location evidence="1">Nucleus</location>
    </subcellularLocation>
</comment>
<dbReference type="InterPro" id="IPR021740">
    <property type="entry name" value="Velvet"/>
</dbReference>
<keyword evidence="4" id="KW-0539">Nucleus</keyword>
<dbReference type="EMBL" id="JABAYA010000255">
    <property type="protein sequence ID" value="KAF7721543.1"/>
    <property type="molecule type" value="Genomic_DNA"/>
</dbReference>
<evidence type="ECO:0000256" key="1">
    <source>
        <dbReference type="ARBA" id="ARBA00004123"/>
    </source>
</evidence>
<dbReference type="Gene3D" id="2.60.40.3960">
    <property type="entry name" value="Velvet domain"/>
    <property type="match status" value="1"/>
</dbReference>
<proteinExistence type="predicted"/>
<keyword evidence="2" id="KW-0805">Transcription regulation</keyword>
<evidence type="ECO:0000256" key="3">
    <source>
        <dbReference type="ARBA" id="ARBA00023163"/>
    </source>
</evidence>
<evidence type="ECO:0000259" key="6">
    <source>
        <dbReference type="PROSITE" id="PS51821"/>
    </source>
</evidence>
<gene>
    <name evidence="7" type="ORF">EC973_004500</name>
</gene>
<evidence type="ECO:0000256" key="5">
    <source>
        <dbReference type="SAM" id="MobiDB-lite"/>
    </source>
</evidence>
<dbReference type="PROSITE" id="PS51821">
    <property type="entry name" value="VELVET"/>
    <property type="match status" value="1"/>
</dbReference>
<comment type="caution">
    <text evidence="7">The sequence shown here is derived from an EMBL/GenBank/DDBJ whole genome shotgun (WGS) entry which is preliminary data.</text>
</comment>
<name>A0A8H7ELQ3_9FUNG</name>
<dbReference type="PANTHER" id="PTHR33572">
    <property type="entry name" value="SPORE DEVELOPMENT REGULATOR VOSA"/>
    <property type="match status" value="1"/>
</dbReference>
<evidence type="ECO:0000313" key="7">
    <source>
        <dbReference type="EMBL" id="KAF7721543.1"/>
    </source>
</evidence>